<evidence type="ECO:0000313" key="3">
    <source>
        <dbReference type="Proteomes" id="UP000017127"/>
    </source>
</evidence>
<evidence type="ECO:0000313" key="2">
    <source>
        <dbReference type="EMBL" id="ERT05686.1"/>
    </source>
</evidence>
<keyword evidence="1" id="KW-1133">Transmembrane helix</keyword>
<gene>
    <name evidence="2" type="ORF">M595_4378</name>
</gene>
<keyword evidence="3" id="KW-1185">Reference proteome</keyword>
<dbReference type="Proteomes" id="UP000017127">
    <property type="component" value="Unassembled WGS sequence"/>
</dbReference>
<comment type="caution">
    <text evidence="2">The sequence shown here is derived from an EMBL/GenBank/DDBJ whole genome shotgun (WGS) entry which is preliminary data.</text>
</comment>
<name>U7QGX6_9CYAN</name>
<proteinExistence type="predicted"/>
<organism evidence="2 3">
    <name type="scientific">Lyngbya aestuarii BL J</name>
    <dbReference type="NCBI Taxonomy" id="1348334"/>
    <lineage>
        <taxon>Bacteria</taxon>
        <taxon>Bacillati</taxon>
        <taxon>Cyanobacteriota</taxon>
        <taxon>Cyanophyceae</taxon>
        <taxon>Oscillatoriophycideae</taxon>
        <taxon>Oscillatoriales</taxon>
        <taxon>Microcoleaceae</taxon>
        <taxon>Lyngbya</taxon>
    </lineage>
</organism>
<accession>U7QGX6</accession>
<keyword evidence="1" id="KW-0472">Membrane</keyword>
<sequence>MPLSVYGVRFFYFTLTDFFALFLRDGYIFEQHTTKLMDSA</sequence>
<evidence type="ECO:0000256" key="1">
    <source>
        <dbReference type="SAM" id="Phobius"/>
    </source>
</evidence>
<protein>
    <submittedName>
        <fullName evidence="2">Uncharacterized protein</fullName>
    </submittedName>
</protein>
<dbReference type="EMBL" id="AUZM01000051">
    <property type="protein sequence ID" value="ERT05686.1"/>
    <property type="molecule type" value="Genomic_DNA"/>
</dbReference>
<feature type="transmembrane region" description="Helical" evidence="1">
    <location>
        <begin position="6"/>
        <end position="23"/>
    </location>
</feature>
<reference evidence="2 3" key="1">
    <citation type="journal article" date="2013" name="Front. Microbiol.">
        <title>Comparative genomic analyses of the cyanobacterium, Lyngbya aestuarii BL J, a powerful hydrogen producer.</title>
        <authorList>
            <person name="Kothari A."/>
            <person name="Vaughn M."/>
            <person name="Garcia-Pichel F."/>
        </authorList>
    </citation>
    <scope>NUCLEOTIDE SEQUENCE [LARGE SCALE GENOMIC DNA]</scope>
    <source>
        <strain evidence="2 3">BL J</strain>
    </source>
</reference>
<keyword evidence="1" id="KW-0812">Transmembrane</keyword>
<dbReference type="AlphaFoldDB" id="U7QGX6"/>